<dbReference type="Proteomes" id="UP001230188">
    <property type="component" value="Unassembled WGS sequence"/>
</dbReference>
<organism evidence="2 3">
    <name type="scientific">Chrysophaeum taylorii</name>
    <dbReference type="NCBI Taxonomy" id="2483200"/>
    <lineage>
        <taxon>Eukaryota</taxon>
        <taxon>Sar</taxon>
        <taxon>Stramenopiles</taxon>
        <taxon>Ochrophyta</taxon>
        <taxon>Pelagophyceae</taxon>
        <taxon>Pelagomonadales</taxon>
        <taxon>Pelagomonadaceae</taxon>
        <taxon>Chrysophaeum</taxon>
    </lineage>
</organism>
<evidence type="ECO:0000256" key="1">
    <source>
        <dbReference type="SAM" id="MobiDB-lite"/>
    </source>
</evidence>
<evidence type="ECO:0000313" key="3">
    <source>
        <dbReference type="Proteomes" id="UP001230188"/>
    </source>
</evidence>
<feature type="compositionally biased region" description="Acidic residues" evidence="1">
    <location>
        <begin position="242"/>
        <end position="252"/>
    </location>
</feature>
<gene>
    <name evidence="2" type="ORF">CTAYLR_004742</name>
</gene>
<keyword evidence="3" id="KW-1185">Reference proteome</keyword>
<dbReference type="AlphaFoldDB" id="A0AAD7U7H1"/>
<reference evidence="2" key="1">
    <citation type="submission" date="2023-01" db="EMBL/GenBank/DDBJ databases">
        <title>Metagenome sequencing of chrysophaentin producing Chrysophaeum taylorii.</title>
        <authorList>
            <person name="Davison J."/>
            <person name="Bewley C."/>
        </authorList>
    </citation>
    <scope>NUCLEOTIDE SEQUENCE</scope>
    <source>
        <strain evidence="2">NIES-1699</strain>
    </source>
</reference>
<feature type="region of interest" description="Disordered" evidence="1">
    <location>
        <begin position="229"/>
        <end position="265"/>
    </location>
</feature>
<comment type="caution">
    <text evidence="2">The sequence shown here is derived from an EMBL/GenBank/DDBJ whole genome shotgun (WGS) entry which is preliminary data.</text>
</comment>
<accession>A0AAD7U7H1</accession>
<evidence type="ECO:0000313" key="2">
    <source>
        <dbReference type="EMBL" id="KAJ8599687.1"/>
    </source>
</evidence>
<proteinExistence type="predicted"/>
<dbReference type="EMBL" id="JAQMWT010000548">
    <property type="protein sequence ID" value="KAJ8599687.1"/>
    <property type="molecule type" value="Genomic_DNA"/>
</dbReference>
<sequence>MVLDDDSTPEKIDSVRADVVRFYRKPALSPGERRLVAQAAEQQILAHCRRRRRVRGVHTSDDSSTSSDSYVYDDVSQEDVEITFDEGEPFGLKLKLLMKRRPRVVVICHLKPNSPATNRVGVGDALVAWRVNSVEERFVPAHLNTDFFADFIDRLLLAPRPVTLNFRRGRPPHSDTALQAEITRLHDRAPKQDLDSPTTYCPITGRSARSLAQQEVARIQRQAANMLAPIIDTPPQNHRREEEEEEEEDDDGGPMGHTRSYEMDF</sequence>
<name>A0AAD7U7H1_9STRA</name>
<protein>
    <submittedName>
        <fullName evidence="2">Uncharacterized protein</fullName>
    </submittedName>
</protein>